<sequence length="282" mass="30407">MKLISSKTFIAAGLIALTFAACKKDEFKPSSTETVSIAAENATAEDVTTDGFNELNVAAQTNLESGLSMASASSVATETVTPGQECYVWSVTRANTNNGFPKTVTLDFGAGCTKENITRKGKITAVYNAPFYTPGATVTITFDNYSVNDIVINGTKKVTNVTQQGGNFKFEVKVEKIMVKDTVEATWSSTRIYELVRNTANWKESYFKITGSANGVNKKGHAYTATIKEPLIKYFNCPCVSKGTIEVKAGDKTAMIDFGTGVCDRTATVTIGDKTVEIKIKH</sequence>
<dbReference type="OrthoDB" id="1114031at2"/>
<dbReference type="PROSITE" id="PS51257">
    <property type="entry name" value="PROKAR_LIPOPROTEIN"/>
    <property type="match status" value="1"/>
</dbReference>
<proteinExistence type="predicted"/>
<evidence type="ECO:0000313" key="3">
    <source>
        <dbReference type="Proteomes" id="UP000315971"/>
    </source>
</evidence>
<gene>
    <name evidence="2" type="ORF">SAMN06265350_11619</name>
</gene>
<evidence type="ECO:0008006" key="4">
    <source>
        <dbReference type="Google" id="ProtNLM"/>
    </source>
</evidence>
<accession>A0A521EK43</accession>
<evidence type="ECO:0000313" key="2">
    <source>
        <dbReference type="EMBL" id="SMO84284.1"/>
    </source>
</evidence>
<dbReference type="AlphaFoldDB" id="A0A521EK43"/>
<feature type="chain" id="PRO_5022162095" description="Lipocalin-like domain-containing protein" evidence="1">
    <location>
        <begin position="21"/>
        <end position="282"/>
    </location>
</feature>
<reference evidence="2 3" key="1">
    <citation type="submission" date="2017-05" db="EMBL/GenBank/DDBJ databases">
        <authorList>
            <person name="Varghese N."/>
            <person name="Submissions S."/>
        </authorList>
    </citation>
    <scope>NUCLEOTIDE SEQUENCE [LARGE SCALE GENOMIC DNA]</scope>
    <source>
        <strain evidence="2 3">DSM 21342</strain>
    </source>
</reference>
<protein>
    <recommendedName>
        <fullName evidence="4">Lipocalin-like domain-containing protein</fullName>
    </recommendedName>
</protein>
<organism evidence="2 3">
    <name type="scientific">Solitalea koreensis</name>
    <dbReference type="NCBI Taxonomy" id="543615"/>
    <lineage>
        <taxon>Bacteria</taxon>
        <taxon>Pseudomonadati</taxon>
        <taxon>Bacteroidota</taxon>
        <taxon>Sphingobacteriia</taxon>
        <taxon>Sphingobacteriales</taxon>
        <taxon>Sphingobacteriaceae</taxon>
        <taxon>Solitalea</taxon>
    </lineage>
</organism>
<dbReference type="EMBL" id="FXSZ01000016">
    <property type="protein sequence ID" value="SMO84284.1"/>
    <property type="molecule type" value="Genomic_DNA"/>
</dbReference>
<dbReference type="RefSeq" id="WP_142604771.1">
    <property type="nucleotide sequence ID" value="NZ_FXSZ01000016.1"/>
</dbReference>
<keyword evidence="3" id="KW-1185">Reference proteome</keyword>
<feature type="signal peptide" evidence="1">
    <location>
        <begin position="1"/>
        <end position="20"/>
    </location>
</feature>
<name>A0A521EK43_9SPHI</name>
<keyword evidence="1" id="KW-0732">Signal</keyword>
<dbReference type="Proteomes" id="UP000315971">
    <property type="component" value="Unassembled WGS sequence"/>
</dbReference>
<evidence type="ECO:0000256" key="1">
    <source>
        <dbReference type="SAM" id="SignalP"/>
    </source>
</evidence>